<dbReference type="GO" id="GO:0003825">
    <property type="term" value="F:alpha,alpha-trehalose-phosphate synthase (UDP-forming) activity"/>
    <property type="evidence" value="ECO:0007669"/>
    <property type="project" value="TreeGrafter"/>
</dbReference>
<dbReference type="SUPFAM" id="SSF53756">
    <property type="entry name" value="UDP-Glycosyltransferase/glycogen phosphorylase"/>
    <property type="match status" value="1"/>
</dbReference>
<dbReference type="Pfam" id="PF00982">
    <property type="entry name" value="Glyco_transf_20"/>
    <property type="match status" value="1"/>
</dbReference>
<protein>
    <submittedName>
        <fullName evidence="3">Bifunctional alpha,alpha-trehalose-phosphate synthase (UDP-forming)/trehalose-phosphatase</fullName>
    </submittedName>
</protein>
<evidence type="ECO:0000256" key="2">
    <source>
        <dbReference type="ARBA" id="ARBA00008799"/>
    </source>
</evidence>
<dbReference type="InterPro" id="IPR036412">
    <property type="entry name" value="HAD-like_sf"/>
</dbReference>
<dbReference type="Pfam" id="PF02358">
    <property type="entry name" value="Trehalose_PPase"/>
    <property type="match status" value="1"/>
</dbReference>
<organism evidence="3 4">
    <name type="scientific">Candidatus Wirthbacteria bacterium CG2_30_54_11</name>
    <dbReference type="NCBI Taxonomy" id="1817892"/>
    <lineage>
        <taxon>Bacteria</taxon>
        <taxon>Candidatus Wirthbacteria</taxon>
    </lineage>
</organism>
<dbReference type="Gene3D" id="3.30.70.1020">
    <property type="entry name" value="Trehalose-6-phosphate phosphatase related protein, domain 2"/>
    <property type="match status" value="1"/>
</dbReference>
<dbReference type="PANTHER" id="PTHR10788:SF106">
    <property type="entry name" value="BCDNA.GH08860"/>
    <property type="match status" value="1"/>
</dbReference>
<dbReference type="CDD" id="cd03788">
    <property type="entry name" value="GT20_TPS"/>
    <property type="match status" value="1"/>
</dbReference>
<comment type="similarity">
    <text evidence="1">In the C-terminal section; belongs to the trehalose phosphatase family.</text>
</comment>
<dbReference type="STRING" id="1817892.AUK40_06290"/>
<dbReference type="EMBL" id="MNZT01000115">
    <property type="protein sequence ID" value="OIP95151.1"/>
    <property type="molecule type" value="Genomic_DNA"/>
</dbReference>
<dbReference type="NCBIfam" id="TIGR00685">
    <property type="entry name" value="T6PP"/>
    <property type="match status" value="1"/>
</dbReference>
<evidence type="ECO:0000313" key="4">
    <source>
        <dbReference type="Proteomes" id="UP000183245"/>
    </source>
</evidence>
<dbReference type="Proteomes" id="UP000183245">
    <property type="component" value="Unassembled WGS sequence"/>
</dbReference>
<reference evidence="3" key="1">
    <citation type="journal article" date="2016" name="Environ. Microbiol.">
        <title>Genomic resolution of a cold subsurface aquifer community provides metabolic insights for novel microbes adapted to high CO concentrations.</title>
        <authorList>
            <person name="Probst A.J."/>
            <person name="Castelle C.J."/>
            <person name="Singh A."/>
            <person name="Brown C.T."/>
            <person name="Anantharaman K."/>
            <person name="Sharon I."/>
            <person name="Hug L.A."/>
            <person name="Burstein D."/>
            <person name="Emerson J.B."/>
            <person name="Thomas B.C."/>
            <person name="Banfield J.F."/>
        </authorList>
    </citation>
    <scope>NUCLEOTIDE SEQUENCE [LARGE SCALE GENOMIC DNA]</scope>
    <source>
        <strain evidence="3">CG2_30_54_11</strain>
    </source>
</reference>
<dbReference type="Gene3D" id="3.40.50.1000">
    <property type="entry name" value="HAD superfamily/HAD-like"/>
    <property type="match status" value="1"/>
</dbReference>
<dbReference type="InterPro" id="IPR006379">
    <property type="entry name" value="HAD-SF_hydro_IIB"/>
</dbReference>
<dbReference type="SUPFAM" id="SSF56784">
    <property type="entry name" value="HAD-like"/>
    <property type="match status" value="1"/>
</dbReference>
<evidence type="ECO:0000256" key="1">
    <source>
        <dbReference type="ARBA" id="ARBA00006330"/>
    </source>
</evidence>
<dbReference type="InterPro" id="IPR001830">
    <property type="entry name" value="Glyco_trans_20"/>
</dbReference>
<accession>A0A1J5IPP4</accession>
<dbReference type="NCBIfam" id="TIGR01484">
    <property type="entry name" value="HAD-SF-IIB"/>
    <property type="match status" value="1"/>
</dbReference>
<dbReference type="CDD" id="cd01627">
    <property type="entry name" value="HAD_TPP"/>
    <property type="match status" value="1"/>
</dbReference>
<sequence>MGRLLIVSNRLPIIINKTEKDLNIVHSAGGLGTGLNSFYRDYESIWVGWPGIASDQLSKKEKSEISEQLEKNDYIHPIYLSENDIGTFYDGFCNRTIWPLFHSFTQYAEYDVDLWKAYQRVNQRFCREIVEIARPDDTIWIHDYQLFLLPSMLRVQLPEVKIGFFLHIPFPPAEIFEQMPWRNELLEGLVGADLIGFHSHDYLQHFLISVRRLLGYEHGLDGTIAIKDRMIKAAVFPIGINYDYFSKTAKSLTTSRKAKTIREHFGGDQIILSTDRLDYTKGILQRLTAFESLLRNHPKYREKVTLLLIIVPSRTDVSRYQQLKKEVDEIISRINGRFNTLGWSPIHYFYRSFALPELISMYRASGIALVTPIKDGMNLIAKEYIASRPDGTGTLILSEKAGAAREMGEAIIVNPNNEQEMVRAMIEALSMKKPEQIWRNHALQKRLKQHHIVKWAEEFMSDLDQIKTLQTSLSNKQLTSAIQARIKRQYYKAKRRLILLDYDGTLVSYAQTPSVAHPDPRLLRLLKQLYEDEGNEVVIVSGRSKRTLNKWFGTLPIGLSAEHGAFNKAKDGKWTTQDIADTGWKTEVIPILELYVDRTPGALIEKKDVSLAWHYRGADPETGSSRASELKDALLHLTGNYGLEVLEGKKVIEIKQSRINKGSAVEQWINKEAWDFILTAGDDRTDENMFAMMPEHAISIKVGLEPSTAIFQTSSNNTLRDFLKELSCHETT</sequence>
<gene>
    <name evidence="3" type="ORF">AUK40_06290</name>
</gene>
<dbReference type="PANTHER" id="PTHR10788">
    <property type="entry name" value="TREHALOSE-6-PHOSPHATE SYNTHASE"/>
    <property type="match status" value="1"/>
</dbReference>
<dbReference type="GO" id="GO:0005992">
    <property type="term" value="P:trehalose biosynthetic process"/>
    <property type="evidence" value="ECO:0007669"/>
    <property type="project" value="InterPro"/>
</dbReference>
<proteinExistence type="inferred from homology"/>
<comment type="caution">
    <text evidence="3">The sequence shown here is derived from an EMBL/GenBank/DDBJ whole genome shotgun (WGS) entry which is preliminary data.</text>
</comment>
<dbReference type="Gene3D" id="3.40.50.2000">
    <property type="entry name" value="Glycogen Phosphorylase B"/>
    <property type="match status" value="2"/>
</dbReference>
<dbReference type="NCBIfam" id="NF011071">
    <property type="entry name" value="PRK14501.1"/>
    <property type="match status" value="1"/>
</dbReference>
<dbReference type="InterPro" id="IPR023214">
    <property type="entry name" value="HAD_sf"/>
</dbReference>
<evidence type="ECO:0000313" key="3">
    <source>
        <dbReference type="EMBL" id="OIP95151.1"/>
    </source>
</evidence>
<name>A0A1J5IPP4_9BACT</name>
<comment type="similarity">
    <text evidence="2">Belongs to the glycosyltransferase 20 family.</text>
</comment>
<dbReference type="GO" id="GO:0005829">
    <property type="term" value="C:cytosol"/>
    <property type="evidence" value="ECO:0007669"/>
    <property type="project" value="TreeGrafter"/>
</dbReference>
<dbReference type="AlphaFoldDB" id="A0A1J5IPP4"/>
<dbReference type="GO" id="GO:0004805">
    <property type="term" value="F:trehalose-phosphatase activity"/>
    <property type="evidence" value="ECO:0007669"/>
    <property type="project" value="TreeGrafter"/>
</dbReference>
<dbReference type="InterPro" id="IPR003337">
    <property type="entry name" value="Trehalose_PPase"/>
</dbReference>